<sequence>MRFSLLLSLIGPALGAIAPPQIPLSSQPAPAASASDFTTFQSTISPNHSIRIKRQNATLCDTPVDQYTGWLDVGHKHFFFWYFASENASPSPDSAPLALWMTGGPGGSSMIGLLLELGPCLMNKDGDGTVYNPYGWNKDTAMIFVDQPVGVGFSYSDHDDTLPDNSFSSAEDMQIFLQTFISQVFPVHLKGPFVITGESYAGHYIPTLGAQIVKQNLLYPHHPQVPLKSVAIGNGLISRPDTIFGYWETLCTTNPGVPEPVFNQTRCDIMAANMPRCMDILKTCNSHPDPALCGAAETVCVDEVTGYYEREVGIGGRNPYDVTAPCDVDEICYSDADLITKYLNLESSFRTLGVPPAIKNYSIMSPEVERAFSRTVDIQISTEPQVHYLLSNQVDVLIYQGNLDLVCNTAGAQRWASNFVWKGQAEFTSKTMQPWASVVNGTKTEVGTFKEVNIKMVEGDEKTTRFALVTVDGSGHMVPLDQPEVALDLLTRWLAGKSFD</sequence>
<keyword evidence="4 6" id="KW-0378">Hydrolase</keyword>
<dbReference type="Gene3D" id="1.10.287.410">
    <property type="match status" value="1"/>
</dbReference>
<dbReference type="InterPro" id="IPR033124">
    <property type="entry name" value="Ser_caboxypep_his_AS"/>
</dbReference>
<dbReference type="EC" id="3.4.16.-" evidence="6"/>
<dbReference type="EMBL" id="KN832870">
    <property type="protein sequence ID" value="KIN07605.1"/>
    <property type="molecule type" value="Genomic_DNA"/>
</dbReference>
<gene>
    <name evidence="8" type="ORF">OIDMADRAFT_47503</name>
</gene>
<dbReference type="PROSITE" id="PS00131">
    <property type="entry name" value="CARBOXYPEPT_SER_SER"/>
    <property type="match status" value="1"/>
</dbReference>
<feature type="signal peptide" evidence="7">
    <location>
        <begin position="1"/>
        <end position="15"/>
    </location>
</feature>
<dbReference type="STRING" id="913774.A0A0C3HXM0"/>
<evidence type="ECO:0000313" key="9">
    <source>
        <dbReference type="Proteomes" id="UP000054321"/>
    </source>
</evidence>
<accession>A0A0C3HXM0</accession>
<dbReference type="PROSITE" id="PS00560">
    <property type="entry name" value="CARBOXYPEPT_SER_HIS"/>
    <property type="match status" value="1"/>
</dbReference>
<dbReference type="PRINTS" id="PR00724">
    <property type="entry name" value="CRBOXYPTASEC"/>
</dbReference>
<proteinExistence type="inferred from homology"/>
<dbReference type="SUPFAM" id="SSF53474">
    <property type="entry name" value="alpha/beta-Hydrolases"/>
    <property type="match status" value="1"/>
</dbReference>
<dbReference type="Proteomes" id="UP000054321">
    <property type="component" value="Unassembled WGS sequence"/>
</dbReference>
<dbReference type="GO" id="GO:0004185">
    <property type="term" value="F:serine-type carboxypeptidase activity"/>
    <property type="evidence" value="ECO:0007669"/>
    <property type="project" value="UniProtKB-UniRule"/>
</dbReference>
<dbReference type="GO" id="GO:0000324">
    <property type="term" value="C:fungal-type vacuole"/>
    <property type="evidence" value="ECO:0007669"/>
    <property type="project" value="TreeGrafter"/>
</dbReference>
<evidence type="ECO:0000256" key="6">
    <source>
        <dbReference type="RuleBase" id="RU361156"/>
    </source>
</evidence>
<dbReference type="InterPro" id="IPR018202">
    <property type="entry name" value="Ser_caboxypep_ser_AS"/>
</dbReference>
<dbReference type="Gene3D" id="3.40.50.1820">
    <property type="entry name" value="alpha/beta hydrolase"/>
    <property type="match status" value="1"/>
</dbReference>
<reference evidence="9" key="2">
    <citation type="submission" date="2015-01" db="EMBL/GenBank/DDBJ databases">
        <title>Evolutionary Origins and Diversification of the Mycorrhizal Mutualists.</title>
        <authorList>
            <consortium name="DOE Joint Genome Institute"/>
            <consortium name="Mycorrhizal Genomics Consortium"/>
            <person name="Kohler A."/>
            <person name="Kuo A."/>
            <person name="Nagy L.G."/>
            <person name="Floudas D."/>
            <person name="Copeland A."/>
            <person name="Barry K.W."/>
            <person name="Cichocki N."/>
            <person name="Veneault-Fourrey C."/>
            <person name="LaButti K."/>
            <person name="Lindquist E.A."/>
            <person name="Lipzen A."/>
            <person name="Lundell T."/>
            <person name="Morin E."/>
            <person name="Murat C."/>
            <person name="Riley R."/>
            <person name="Ohm R."/>
            <person name="Sun H."/>
            <person name="Tunlid A."/>
            <person name="Henrissat B."/>
            <person name="Grigoriev I.V."/>
            <person name="Hibbett D.S."/>
            <person name="Martin F."/>
        </authorList>
    </citation>
    <scope>NUCLEOTIDE SEQUENCE [LARGE SCALE GENOMIC DNA]</scope>
    <source>
        <strain evidence="9">Zn</strain>
    </source>
</reference>
<keyword evidence="9" id="KW-1185">Reference proteome</keyword>
<dbReference type="Pfam" id="PF00450">
    <property type="entry name" value="Peptidase_S10"/>
    <property type="match status" value="1"/>
</dbReference>
<dbReference type="AlphaFoldDB" id="A0A0C3HXM0"/>
<dbReference type="GO" id="GO:0006508">
    <property type="term" value="P:proteolysis"/>
    <property type="evidence" value="ECO:0007669"/>
    <property type="project" value="UniProtKB-KW"/>
</dbReference>
<evidence type="ECO:0000256" key="2">
    <source>
        <dbReference type="ARBA" id="ARBA00022645"/>
    </source>
</evidence>
<evidence type="ECO:0000256" key="1">
    <source>
        <dbReference type="ARBA" id="ARBA00009431"/>
    </source>
</evidence>
<dbReference type="PANTHER" id="PTHR11802">
    <property type="entry name" value="SERINE PROTEASE FAMILY S10 SERINE CARBOXYPEPTIDASE"/>
    <property type="match status" value="1"/>
</dbReference>
<evidence type="ECO:0000256" key="7">
    <source>
        <dbReference type="SAM" id="SignalP"/>
    </source>
</evidence>
<dbReference type="PANTHER" id="PTHR11802:SF432">
    <property type="entry name" value="Y, PUTATIVE-RELATED"/>
    <property type="match status" value="1"/>
</dbReference>
<organism evidence="8 9">
    <name type="scientific">Oidiodendron maius (strain Zn)</name>
    <dbReference type="NCBI Taxonomy" id="913774"/>
    <lineage>
        <taxon>Eukaryota</taxon>
        <taxon>Fungi</taxon>
        <taxon>Dikarya</taxon>
        <taxon>Ascomycota</taxon>
        <taxon>Pezizomycotina</taxon>
        <taxon>Leotiomycetes</taxon>
        <taxon>Leotiomycetes incertae sedis</taxon>
        <taxon>Myxotrichaceae</taxon>
        <taxon>Oidiodendron</taxon>
    </lineage>
</organism>
<evidence type="ECO:0000256" key="4">
    <source>
        <dbReference type="ARBA" id="ARBA00022801"/>
    </source>
</evidence>
<reference evidence="8 9" key="1">
    <citation type="submission" date="2014-04" db="EMBL/GenBank/DDBJ databases">
        <authorList>
            <consortium name="DOE Joint Genome Institute"/>
            <person name="Kuo A."/>
            <person name="Martino E."/>
            <person name="Perotto S."/>
            <person name="Kohler A."/>
            <person name="Nagy L.G."/>
            <person name="Floudas D."/>
            <person name="Copeland A."/>
            <person name="Barry K.W."/>
            <person name="Cichocki N."/>
            <person name="Veneault-Fourrey C."/>
            <person name="LaButti K."/>
            <person name="Lindquist E.A."/>
            <person name="Lipzen A."/>
            <person name="Lundell T."/>
            <person name="Morin E."/>
            <person name="Murat C."/>
            <person name="Sun H."/>
            <person name="Tunlid A."/>
            <person name="Henrissat B."/>
            <person name="Grigoriev I.V."/>
            <person name="Hibbett D.S."/>
            <person name="Martin F."/>
            <person name="Nordberg H.P."/>
            <person name="Cantor M.N."/>
            <person name="Hua S.X."/>
        </authorList>
    </citation>
    <scope>NUCLEOTIDE SEQUENCE [LARGE SCALE GENOMIC DNA]</scope>
    <source>
        <strain evidence="8 9">Zn</strain>
    </source>
</reference>
<dbReference type="HOGENOM" id="CLU_008523_10_4_1"/>
<protein>
    <recommendedName>
        <fullName evidence="6">Carboxypeptidase</fullName>
        <ecNumber evidence="6">3.4.16.-</ecNumber>
    </recommendedName>
</protein>
<name>A0A0C3HXM0_OIDMZ</name>
<keyword evidence="5" id="KW-0325">Glycoprotein</keyword>
<comment type="similarity">
    <text evidence="1 6">Belongs to the peptidase S10 family.</text>
</comment>
<keyword evidence="3 6" id="KW-0645">Protease</keyword>
<dbReference type="InterPro" id="IPR029058">
    <property type="entry name" value="AB_hydrolase_fold"/>
</dbReference>
<keyword evidence="2 6" id="KW-0121">Carboxypeptidase</keyword>
<evidence type="ECO:0000256" key="3">
    <source>
        <dbReference type="ARBA" id="ARBA00022670"/>
    </source>
</evidence>
<dbReference type="InterPro" id="IPR001563">
    <property type="entry name" value="Peptidase_S10"/>
</dbReference>
<keyword evidence="7" id="KW-0732">Signal</keyword>
<feature type="chain" id="PRO_5013153208" description="Carboxypeptidase" evidence="7">
    <location>
        <begin position="16"/>
        <end position="500"/>
    </location>
</feature>
<evidence type="ECO:0000313" key="8">
    <source>
        <dbReference type="EMBL" id="KIN07605.1"/>
    </source>
</evidence>
<evidence type="ECO:0000256" key="5">
    <source>
        <dbReference type="ARBA" id="ARBA00023180"/>
    </source>
</evidence>
<dbReference type="OrthoDB" id="443318at2759"/>
<dbReference type="InParanoid" id="A0A0C3HXM0"/>